<protein>
    <submittedName>
        <fullName evidence="2">Uncharacterized protein</fullName>
    </submittedName>
</protein>
<dbReference type="PaxDb" id="65489-OBART02G05080.1"/>
<dbReference type="Gramene" id="OBART02G05080.1">
    <property type="protein sequence ID" value="OBART02G05080.1"/>
    <property type="gene ID" value="OBART02G05080"/>
</dbReference>
<reference evidence="2" key="1">
    <citation type="journal article" date="2009" name="Rice">
        <title>De Novo Next Generation Sequencing of Plant Genomes.</title>
        <authorList>
            <person name="Rounsley S."/>
            <person name="Marri P.R."/>
            <person name="Yu Y."/>
            <person name="He R."/>
            <person name="Sisneros N."/>
            <person name="Goicoechea J.L."/>
            <person name="Lee S.J."/>
            <person name="Angelova A."/>
            <person name="Kudrna D."/>
            <person name="Luo M."/>
            <person name="Affourtit J."/>
            <person name="Desany B."/>
            <person name="Knight J."/>
            <person name="Niazi F."/>
            <person name="Egholm M."/>
            <person name="Wing R.A."/>
        </authorList>
    </citation>
    <scope>NUCLEOTIDE SEQUENCE [LARGE SCALE GENOMIC DNA]</scope>
    <source>
        <strain evidence="2">cv. IRGC 105608</strain>
    </source>
</reference>
<dbReference type="EnsemblPlants" id="OBART02G05080.1">
    <property type="protein sequence ID" value="OBART02G05080.1"/>
    <property type="gene ID" value="OBART02G05080"/>
</dbReference>
<proteinExistence type="predicted"/>
<dbReference type="Proteomes" id="UP000026960">
    <property type="component" value="Chromosome 2"/>
</dbReference>
<keyword evidence="1" id="KW-1133">Transmembrane helix</keyword>
<evidence type="ECO:0000256" key="1">
    <source>
        <dbReference type="SAM" id="Phobius"/>
    </source>
</evidence>
<reference evidence="2" key="2">
    <citation type="submission" date="2015-03" db="UniProtKB">
        <authorList>
            <consortium name="EnsemblPlants"/>
        </authorList>
    </citation>
    <scope>IDENTIFICATION</scope>
</reference>
<accession>A0A0D3F153</accession>
<name>A0A0D3F153_9ORYZ</name>
<dbReference type="HOGENOM" id="CLU_153485_0_0_1"/>
<feature type="transmembrane region" description="Helical" evidence="1">
    <location>
        <begin position="45"/>
        <end position="63"/>
    </location>
</feature>
<evidence type="ECO:0000313" key="3">
    <source>
        <dbReference type="Proteomes" id="UP000026960"/>
    </source>
</evidence>
<sequence>MDGRGNAYGGAPLVELERGGDAAAEYAAAAAVDPIPISRSRSIRAAVILLTWGAASFIVGAVPDLSIPTAHVMLSFAFLIAGVAMLTLAMAAPGSPAAATLETWITAII</sequence>
<keyword evidence="3" id="KW-1185">Reference proteome</keyword>
<feature type="transmembrane region" description="Helical" evidence="1">
    <location>
        <begin position="69"/>
        <end position="91"/>
    </location>
</feature>
<evidence type="ECO:0000313" key="2">
    <source>
        <dbReference type="EnsemblPlants" id="OBART02G05080.1"/>
    </source>
</evidence>
<keyword evidence="1" id="KW-0472">Membrane</keyword>
<dbReference type="AlphaFoldDB" id="A0A0D3F153"/>
<organism evidence="2">
    <name type="scientific">Oryza barthii</name>
    <dbReference type="NCBI Taxonomy" id="65489"/>
    <lineage>
        <taxon>Eukaryota</taxon>
        <taxon>Viridiplantae</taxon>
        <taxon>Streptophyta</taxon>
        <taxon>Embryophyta</taxon>
        <taxon>Tracheophyta</taxon>
        <taxon>Spermatophyta</taxon>
        <taxon>Magnoliopsida</taxon>
        <taxon>Liliopsida</taxon>
        <taxon>Poales</taxon>
        <taxon>Poaceae</taxon>
        <taxon>BOP clade</taxon>
        <taxon>Oryzoideae</taxon>
        <taxon>Oryzeae</taxon>
        <taxon>Oryzinae</taxon>
        <taxon>Oryza</taxon>
    </lineage>
</organism>
<keyword evidence="1" id="KW-0812">Transmembrane</keyword>